<keyword evidence="1" id="KW-0732">Signal</keyword>
<evidence type="ECO:0000256" key="1">
    <source>
        <dbReference type="SAM" id="SignalP"/>
    </source>
</evidence>
<feature type="signal peptide" evidence="1">
    <location>
        <begin position="1"/>
        <end position="23"/>
    </location>
</feature>
<feature type="chain" id="PRO_5008683301" evidence="1">
    <location>
        <begin position="24"/>
        <end position="319"/>
    </location>
</feature>
<reference evidence="3" key="1">
    <citation type="submission" date="2016-08" db="EMBL/GenBank/DDBJ databases">
        <authorList>
            <person name="Varghese N."/>
            <person name="Submissions Spin"/>
        </authorList>
    </citation>
    <scope>NUCLEOTIDE SEQUENCE [LARGE SCALE GENOMIC DNA]</scope>
    <source>
        <strain evidence="3">CCBAU 57015</strain>
    </source>
</reference>
<name>A0A1C3UM87_9HYPH</name>
<gene>
    <name evidence="2" type="ORF">GA0061100_102632</name>
</gene>
<dbReference type="AlphaFoldDB" id="A0A1C3UM87"/>
<evidence type="ECO:0000313" key="3">
    <source>
        <dbReference type="Proteomes" id="UP000186228"/>
    </source>
</evidence>
<protein>
    <submittedName>
        <fullName evidence="2">Uncharacterized protein</fullName>
    </submittedName>
</protein>
<dbReference type="EMBL" id="FMAC01000002">
    <property type="protein sequence ID" value="SCB16559.1"/>
    <property type="molecule type" value="Genomic_DNA"/>
</dbReference>
<proteinExistence type="predicted"/>
<evidence type="ECO:0000313" key="2">
    <source>
        <dbReference type="EMBL" id="SCB16559.1"/>
    </source>
</evidence>
<accession>A0A1C3UM87</accession>
<keyword evidence="3" id="KW-1185">Reference proteome</keyword>
<dbReference type="Proteomes" id="UP000186228">
    <property type="component" value="Unassembled WGS sequence"/>
</dbReference>
<sequence length="319" mass="34662">MKPLLGSFFFIFPSLLIFSNAHADCIAALTPTQISQSVDYAFEYSLLKTITSSNYEEHKKNGNAGAQILDIPATASYDQFDSARSDFFSKYDMNARQQIKANYTFNGLTDVGFQAYAECLRQTSNSPLSAWVEKSNKSLIVIKVKSYLPNAFTANLEVSGATPINAVVPFQGTGEQELVFNRPNNDDFLVALQLKTSGNTPYVGTTVELAMPLNLKLVRDEEVVHAAAHCGAGCHGSTTGCQNVQDVMLTPKAGYSFAKDANLTPTGNTGIARFAPSIEISTQSFKTHLSCEAGQGNTQQFVTFDATVTETRDRIMLAP</sequence>
<dbReference type="RefSeq" id="WP_143525400.1">
    <property type="nucleotide sequence ID" value="NZ_FMAC01000002.1"/>
</dbReference>
<organism evidence="2 3">
    <name type="scientific">Rhizobium hainanense</name>
    <dbReference type="NCBI Taxonomy" id="52131"/>
    <lineage>
        <taxon>Bacteria</taxon>
        <taxon>Pseudomonadati</taxon>
        <taxon>Pseudomonadota</taxon>
        <taxon>Alphaproteobacteria</taxon>
        <taxon>Hyphomicrobiales</taxon>
        <taxon>Rhizobiaceae</taxon>
        <taxon>Rhizobium/Agrobacterium group</taxon>
        <taxon>Rhizobium</taxon>
    </lineage>
</organism>